<accession>A0A5D4S3G8</accession>
<sequence>MLYKQLDNDELEVFIRICRRIRKEQSRRFKMNSLKSNSMRIWIKFNDERENLVSSPEDIRKVYSIKYKLIEKDLFELHTTHGVYNTKYINLTDKGAELVRELKNLKR</sequence>
<comment type="caution">
    <text evidence="1">The sequence shown here is derived from an EMBL/GenBank/DDBJ whole genome shotgun (WGS) entry which is preliminary data.</text>
</comment>
<dbReference type="RefSeq" id="WP_148984446.1">
    <property type="nucleotide sequence ID" value="NZ_JBNILK010000001.1"/>
</dbReference>
<protein>
    <submittedName>
        <fullName evidence="1">Uncharacterized protein</fullName>
    </submittedName>
</protein>
<proteinExistence type="predicted"/>
<evidence type="ECO:0000313" key="1">
    <source>
        <dbReference type="EMBL" id="TYS56412.1"/>
    </source>
</evidence>
<dbReference type="EMBL" id="VTEQ01000001">
    <property type="protein sequence ID" value="TYS56412.1"/>
    <property type="molecule type" value="Genomic_DNA"/>
</dbReference>
<organism evidence="1 2">
    <name type="scientific">Rossellomorea marisflavi</name>
    <dbReference type="NCBI Taxonomy" id="189381"/>
    <lineage>
        <taxon>Bacteria</taxon>
        <taxon>Bacillati</taxon>
        <taxon>Bacillota</taxon>
        <taxon>Bacilli</taxon>
        <taxon>Bacillales</taxon>
        <taxon>Bacillaceae</taxon>
        <taxon>Rossellomorea</taxon>
    </lineage>
</organism>
<gene>
    <name evidence="1" type="ORF">FZC83_02220</name>
</gene>
<dbReference type="AlphaFoldDB" id="A0A5D4S3G8"/>
<reference evidence="1 2" key="1">
    <citation type="submission" date="2019-08" db="EMBL/GenBank/DDBJ databases">
        <title>Bacillus genomes from the desert of Cuatro Cienegas, Coahuila.</title>
        <authorList>
            <person name="Olmedo-Alvarez G."/>
        </authorList>
    </citation>
    <scope>NUCLEOTIDE SEQUENCE [LARGE SCALE GENOMIC DNA]</scope>
    <source>
        <strain evidence="1 2">CH108_3D</strain>
    </source>
</reference>
<evidence type="ECO:0000313" key="2">
    <source>
        <dbReference type="Proteomes" id="UP000322997"/>
    </source>
</evidence>
<name>A0A5D4S3G8_9BACI</name>
<dbReference type="Proteomes" id="UP000322997">
    <property type="component" value="Unassembled WGS sequence"/>
</dbReference>